<reference evidence="13" key="1">
    <citation type="journal article" date="2014" name="Int. J. Syst. Evol. Microbiol.">
        <title>Complete genome sequence of Corynebacterium casei LMG S-19264T (=DSM 44701T), isolated from a smear-ripened cheese.</title>
        <authorList>
            <consortium name="US DOE Joint Genome Institute (JGI-PGF)"/>
            <person name="Walter F."/>
            <person name="Albersmeier A."/>
            <person name="Kalinowski J."/>
            <person name="Ruckert C."/>
        </authorList>
    </citation>
    <scope>NUCLEOTIDE SEQUENCE</scope>
    <source>
        <strain evidence="13">KCTC 23310</strain>
    </source>
</reference>
<evidence type="ECO:0000256" key="1">
    <source>
        <dbReference type="ARBA" id="ARBA00004651"/>
    </source>
</evidence>
<comment type="function">
    <text evidence="10">Low-affinity potassium transport system. Interacts with Trk system potassium uptake protein TrkA.</text>
</comment>
<dbReference type="PANTHER" id="PTHR32024">
    <property type="entry name" value="TRK SYSTEM POTASSIUM UPTAKE PROTEIN TRKG-RELATED"/>
    <property type="match status" value="1"/>
</dbReference>
<comment type="subcellular location">
    <subcellularLocation>
        <location evidence="10">Cell inner membrane</location>
        <topology evidence="10">Multi-pass membrane protein</topology>
    </subcellularLocation>
    <subcellularLocation>
        <location evidence="1">Cell membrane</location>
        <topology evidence="1">Multi-pass membrane protein</topology>
    </subcellularLocation>
</comment>
<accession>A0A918WHR8</accession>
<feature type="transmembrane region" description="Helical" evidence="12">
    <location>
        <begin position="393"/>
        <end position="416"/>
    </location>
</feature>
<evidence type="ECO:0000256" key="2">
    <source>
        <dbReference type="ARBA" id="ARBA00022448"/>
    </source>
</evidence>
<name>A0A918WHR8_9RHOB</name>
<protein>
    <recommendedName>
        <fullName evidence="10">Trk system potassium uptake protein</fullName>
    </recommendedName>
</protein>
<evidence type="ECO:0000313" key="14">
    <source>
        <dbReference type="Proteomes" id="UP000638981"/>
    </source>
</evidence>
<feature type="binding site" evidence="11">
    <location>
        <position position="314"/>
    </location>
    <ligand>
        <name>K(+)</name>
        <dbReference type="ChEBI" id="CHEBI:29103"/>
    </ligand>
</feature>
<evidence type="ECO:0000256" key="4">
    <source>
        <dbReference type="ARBA" id="ARBA00022538"/>
    </source>
</evidence>
<evidence type="ECO:0000256" key="10">
    <source>
        <dbReference type="PIRNR" id="PIRNR006247"/>
    </source>
</evidence>
<evidence type="ECO:0000313" key="13">
    <source>
        <dbReference type="EMBL" id="GHC44992.1"/>
    </source>
</evidence>
<keyword evidence="7 12" id="KW-1133">Transmembrane helix</keyword>
<organism evidence="13 14">
    <name type="scientific">Neogemmobacter tilapiae</name>
    <dbReference type="NCBI Taxonomy" id="875041"/>
    <lineage>
        <taxon>Bacteria</taxon>
        <taxon>Pseudomonadati</taxon>
        <taxon>Pseudomonadota</taxon>
        <taxon>Alphaproteobacteria</taxon>
        <taxon>Rhodobacterales</taxon>
        <taxon>Paracoccaceae</taxon>
        <taxon>Neogemmobacter</taxon>
    </lineage>
</organism>
<feature type="transmembrane region" description="Helical" evidence="12">
    <location>
        <begin position="274"/>
        <end position="292"/>
    </location>
</feature>
<evidence type="ECO:0000256" key="8">
    <source>
        <dbReference type="ARBA" id="ARBA00023065"/>
    </source>
</evidence>
<feature type="binding site" evidence="11">
    <location>
        <position position="113"/>
    </location>
    <ligand>
        <name>K(+)</name>
        <dbReference type="ChEBI" id="CHEBI:29103"/>
    </ligand>
</feature>
<feature type="transmembrane region" description="Helical" evidence="12">
    <location>
        <begin position="134"/>
        <end position="153"/>
    </location>
</feature>
<feature type="binding site" evidence="11">
    <location>
        <position position="315"/>
    </location>
    <ligand>
        <name>K(+)</name>
        <dbReference type="ChEBI" id="CHEBI:29103"/>
    </ligand>
</feature>
<dbReference type="RefSeq" id="WP_189409693.1">
    <property type="nucleotide sequence ID" value="NZ_BMYJ01000001.1"/>
</dbReference>
<dbReference type="GO" id="GO:0046872">
    <property type="term" value="F:metal ion binding"/>
    <property type="evidence" value="ECO:0007669"/>
    <property type="project" value="UniProtKB-KW"/>
</dbReference>
<feature type="transmembrane region" description="Helical" evidence="12">
    <location>
        <begin position="7"/>
        <end position="26"/>
    </location>
</feature>
<comment type="similarity">
    <text evidence="10">Belongs to the TrkH potassium transport family.</text>
</comment>
<feature type="binding site" evidence="11">
    <location>
        <position position="431"/>
    </location>
    <ligand>
        <name>K(+)</name>
        <dbReference type="ChEBI" id="CHEBI:29103"/>
    </ligand>
</feature>
<evidence type="ECO:0000256" key="9">
    <source>
        <dbReference type="ARBA" id="ARBA00023136"/>
    </source>
</evidence>
<proteinExistence type="inferred from homology"/>
<keyword evidence="3 10" id="KW-1003">Cell membrane</keyword>
<feature type="transmembrane region" description="Helical" evidence="12">
    <location>
        <begin position="38"/>
        <end position="58"/>
    </location>
</feature>
<dbReference type="Proteomes" id="UP000638981">
    <property type="component" value="Unassembled WGS sequence"/>
</dbReference>
<dbReference type="AlphaFoldDB" id="A0A918WHR8"/>
<evidence type="ECO:0000256" key="11">
    <source>
        <dbReference type="PIRSR" id="PIRSR006247-1"/>
    </source>
</evidence>
<feature type="transmembrane region" description="Helical" evidence="12">
    <location>
        <begin position="236"/>
        <end position="254"/>
    </location>
</feature>
<gene>
    <name evidence="13" type="primary">TrkH2</name>
    <name evidence="13" type="ORF">GCM10007315_02850</name>
</gene>
<keyword evidence="8 10" id="KW-0406">Ion transport</keyword>
<feature type="binding site" evidence="11">
    <location>
        <position position="112"/>
    </location>
    <ligand>
        <name>K(+)</name>
        <dbReference type="ChEBI" id="CHEBI:29103"/>
    </ligand>
</feature>
<evidence type="ECO:0000256" key="5">
    <source>
        <dbReference type="ARBA" id="ARBA00022692"/>
    </source>
</evidence>
<keyword evidence="10" id="KW-0997">Cell inner membrane</keyword>
<feature type="transmembrane region" description="Helical" evidence="12">
    <location>
        <begin position="70"/>
        <end position="92"/>
    </location>
</feature>
<dbReference type="Pfam" id="PF02386">
    <property type="entry name" value="TrkH"/>
    <property type="match status" value="1"/>
</dbReference>
<keyword evidence="11" id="KW-0479">Metal-binding</keyword>
<evidence type="ECO:0000256" key="12">
    <source>
        <dbReference type="SAM" id="Phobius"/>
    </source>
</evidence>
<feature type="transmembrane region" description="Helical" evidence="12">
    <location>
        <begin position="328"/>
        <end position="353"/>
    </location>
</feature>
<feature type="transmembrane region" description="Helical" evidence="12">
    <location>
        <begin position="180"/>
        <end position="201"/>
    </location>
</feature>
<keyword evidence="5 12" id="KW-0812">Transmembrane</keyword>
<dbReference type="InterPro" id="IPR003445">
    <property type="entry name" value="Cat_transpt"/>
</dbReference>
<keyword evidence="4 10" id="KW-0633">Potassium transport</keyword>
<dbReference type="GO" id="GO:0005886">
    <property type="term" value="C:plasma membrane"/>
    <property type="evidence" value="ECO:0007669"/>
    <property type="project" value="UniProtKB-SubCell"/>
</dbReference>
<reference evidence="13" key="2">
    <citation type="submission" date="2020-09" db="EMBL/GenBank/DDBJ databases">
        <authorList>
            <person name="Sun Q."/>
            <person name="Kim S."/>
        </authorList>
    </citation>
    <scope>NUCLEOTIDE SEQUENCE</scope>
    <source>
        <strain evidence="13">KCTC 23310</strain>
    </source>
</reference>
<keyword evidence="6 10" id="KW-0630">Potassium</keyword>
<feature type="binding site" evidence="11">
    <location>
        <position position="220"/>
    </location>
    <ligand>
        <name>K(+)</name>
        <dbReference type="ChEBI" id="CHEBI:29103"/>
    </ligand>
</feature>
<evidence type="ECO:0000256" key="6">
    <source>
        <dbReference type="ARBA" id="ARBA00022958"/>
    </source>
</evidence>
<evidence type="ECO:0000256" key="7">
    <source>
        <dbReference type="ARBA" id="ARBA00022989"/>
    </source>
</evidence>
<dbReference type="PIRSF" id="PIRSF006247">
    <property type="entry name" value="TrkH"/>
    <property type="match status" value="1"/>
</dbReference>
<sequence>MQDIRPVFYVIGLMLVALAGLMLIPASVDAVEGNGNAGAFFTAALISGAIGGLVALSTRNGVSILFDTRQAYLITTLAWIIVSFFGCLPFMLGAPGLNLTDAYFESVSGITTTGSTVIVGLDNLPSGVNLWRGMLNGIGGLGIAFVAMIFLPVMRVGGMQFFRVQGYDTLGKVLPRASDIALSLLGVYSGLIVACMATYSALGMTPLDAVVTAMSTIATGGFAPMDASFSKYPGPIEYAAILFMFLGAMPYIRFVQLVAGDARPLWRDSQVRSMARWILTAAVLVTIWRVWAHGGPVEETFRRALFNLISIMTTTGFGSGDFGTWGGFALVVAFVVGMIGGCSGSSSAALSVFRVQVIIQALWAQARQISSPRQVIAIKYDGRTVDDETMDGLIFYTTAYILLLGVLSVFVTLLGVDGESALFGVWASIGNIGYAIGPATASTATFVDFPDSAKWVMTFSMLLGRVALLAAFVLLMPRFWRA</sequence>
<dbReference type="EMBL" id="BMYJ01000001">
    <property type="protein sequence ID" value="GHC44992.1"/>
    <property type="molecule type" value="Genomic_DNA"/>
</dbReference>
<dbReference type="GO" id="GO:0015379">
    <property type="term" value="F:potassium:chloride symporter activity"/>
    <property type="evidence" value="ECO:0007669"/>
    <property type="project" value="InterPro"/>
</dbReference>
<keyword evidence="2 10" id="KW-0813">Transport</keyword>
<dbReference type="InterPro" id="IPR004772">
    <property type="entry name" value="TrkH"/>
</dbReference>
<evidence type="ECO:0000256" key="3">
    <source>
        <dbReference type="ARBA" id="ARBA00022475"/>
    </source>
</evidence>
<dbReference type="PANTHER" id="PTHR32024:SF3">
    <property type="entry name" value="TRK SYSTEM POTASSIUM UPTAKE PROTEIN"/>
    <property type="match status" value="1"/>
</dbReference>
<keyword evidence="9 10" id="KW-0472">Membrane</keyword>
<feature type="transmembrane region" description="Helical" evidence="12">
    <location>
        <begin position="455"/>
        <end position="476"/>
    </location>
</feature>
<comment type="caution">
    <text evidence="13">The sequence shown here is derived from an EMBL/GenBank/DDBJ whole genome shotgun (WGS) entry which is preliminary data.</text>
</comment>
<keyword evidence="14" id="KW-1185">Reference proteome</keyword>